<dbReference type="Proteomes" id="UP001141336">
    <property type="component" value="Unassembled WGS sequence"/>
</dbReference>
<comment type="caution">
    <text evidence="1">The sequence shown here is derived from an EMBL/GenBank/DDBJ whole genome shotgun (WGS) entry which is preliminary data.</text>
</comment>
<dbReference type="RefSeq" id="WP_268922857.1">
    <property type="nucleotide sequence ID" value="NZ_JAPTGC010000005.1"/>
</dbReference>
<evidence type="ECO:0000313" key="1">
    <source>
        <dbReference type="EMBL" id="MCZ0862600.1"/>
    </source>
</evidence>
<name>A0ABT4ILG3_9EURY</name>
<organism evidence="1 2">
    <name type="scientific">Methanocorpusculum vombati</name>
    <dbReference type="NCBI Taxonomy" id="3002864"/>
    <lineage>
        <taxon>Archaea</taxon>
        <taxon>Methanobacteriati</taxon>
        <taxon>Methanobacteriota</taxon>
        <taxon>Stenosarchaea group</taxon>
        <taxon>Methanomicrobia</taxon>
        <taxon>Methanomicrobiales</taxon>
        <taxon>Methanocorpusculaceae</taxon>
        <taxon>Methanocorpusculum</taxon>
    </lineage>
</organism>
<keyword evidence="2" id="KW-1185">Reference proteome</keyword>
<proteinExistence type="predicted"/>
<protein>
    <submittedName>
        <fullName evidence="1">Uncharacterized protein</fullName>
    </submittedName>
</protein>
<reference evidence="1" key="1">
    <citation type="submission" date="2022-12" db="EMBL/GenBank/DDBJ databases">
        <title>Isolation and characterisation of novel Methanocorpusculum spp. from native Australian herbivores indicates the genus is ancestrally host-associated.</title>
        <authorList>
            <person name="Volmer J.G."/>
            <person name="Soo R.M."/>
            <person name="Evans P.N."/>
            <person name="Hoedt E.C."/>
            <person name="Astorga Alsina A.L."/>
            <person name="Woodcroft B.J."/>
            <person name="Tyson G.W."/>
            <person name="Hugenholtz P."/>
            <person name="Morrison M."/>
        </authorList>
    </citation>
    <scope>NUCLEOTIDE SEQUENCE</scope>
    <source>
        <strain evidence="1">CW153</strain>
    </source>
</reference>
<gene>
    <name evidence="1" type="ORF">O0S09_04920</name>
</gene>
<evidence type="ECO:0000313" key="2">
    <source>
        <dbReference type="Proteomes" id="UP001141336"/>
    </source>
</evidence>
<accession>A0ABT4ILG3</accession>
<dbReference type="EMBL" id="JAPTGC010000005">
    <property type="protein sequence ID" value="MCZ0862600.1"/>
    <property type="molecule type" value="Genomic_DNA"/>
</dbReference>
<sequence>MSGQKKGLIEILSLNTGHASTMNRLSISSNATKSAVGRMVQCVYLMRRQTLSFYSEKMEYTKHISGFPDTIKKKDGKIR</sequence>